<dbReference type="AlphaFoldDB" id="A0A1H3ENE7"/>
<gene>
    <name evidence="1" type="ORF">SAMN05216215_101589</name>
</gene>
<dbReference type="Proteomes" id="UP000199529">
    <property type="component" value="Unassembled WGS sequence"/>
</dbReference>
<proteinExistence type="predicted"/>
<dbReference type="EMBL" id="FNOK01000015">
    <property type="protein sequence ID" value="SDX80077.1"/>
    <property type="molecule type" value="Genomic_DNA"/>
</dbReference>
<dbReference type="RefSeq" id="WP_245761220.1">
    <property type="nucleotide sequence ID" value="NZ_FNOK01000015.1"/>
</dbReference>
<protein>
    <submittedName>
        <fullName evidence="1">Transcriptional regulator, AbiEi antitoxin, Type IV TA system</fullName>
    </submittedName>
</protein>
<organism evidence="1 2">
    <name type="scientific">Saccharopolyspora shandongensis</name>
    <dbReference type="NCBI Taxonomy" id="418495"/>
    <lineage>
        <taxon>Bacteria</taxon>
        <taxon>Bacillati</taxon>
        <taxon>Actinomycetota</taxon>
        <taxon>Actinomycetes</taxon>
        <taxon>Pseudonocardiales</taxon>
        <taxon>Pseudonocardiaceae</taxon>
        <taxon>Saccharopolyspora</taxon>
    </lineage>
</organism>
<reference evidence="2" key="1">
    <citation type="submission" date="2016-10" db="EMBL/GenBank/DDBJ databases">
        <authorList>
            <person name="Varghese N."/>
            <person name="Submissions S."/>
        </authorList>
    </citation>
    <scope>NUCLEOTIDE SEQUENCE [LARGE SCALE GENOMIC DNA]</scope>
    <source>
        <strain evidence="2">CGMCC 4.3530</strain>
    </source>
</reference>
<accession>A0A1H3ENE7</accession>
<sequence length="322" mass="36099">MPFHIRETDQADWQSLSRGQHTVFTCKQLRKFGISYATVRANIAARRWQRVHRGVVALFSGPLPREARLAAALLYAEFPAALSHRTAAQEWGWLSADDEPVHVTVPFGTSAVPQKGVVVHRSRAFRHTVVSHDPPRTSRADTVIDLATAEPDEAAAERTLLTIASANRVGADEIRARLAARPAYRYSAALDRAVRLLSEGLTSMLEARYFLDVERAHGIPRARRQVPVHAFGRRLLEDCSYEGIGVPLIVRLDGRAYHSDAETAFRDRRRDNNAELSGTARRVYGWQDVDRAPCAVAREVVTVLRREGWQGPTRRCRRCLGP</sequence>
<name>A0A1H3ENE7_9PSEU</name>
<evidence type="ECO:0000313" key="1">
    <source>
        <dbReference type="EMBL" id="SDX80077.1"/>
    </source>
</evidence>
<keyword evidence="2" id="KW-1185">Reference proteome</keyword>
<dbReference type="STRING" id="418495.SAMN05216215_101589"/>
<evidence type="ECO:0000313" key="2">
    <source>
        <dbReference type="Proteomes" id="UP000199529"/>
    </source>
</evidence>